<proteinExistence type="predicted"/>
<name>A0A4C1SJF5_EUMVA</name>
<dbReference type="Proteomes" id="UP000299102">
    <property type="component" value="Unassembled WGS sequence"/>
</dbReference>
<evidence type="ECO:0000313" key="2">
    <source>
        <dbReference type="Proteomes" id="UP000299102"/>
    </source>
</evidence>
<dbReference type="EMBL" id="BGZK01003531">
    <property type="protein sequence ID" value="GBP02259.1"/>
    <property type="molecule type" value="Genomic_DNA"/>
</dbReference>
<reference evidence="1 2" key="1">
    <citation type="journal article" date="2019" name="Commun. Biol.">
        <title>The bagworm genome reveals a unique fibroin gene that provides high tensile strength.</title>
        <authorList>
            <person name="Kono N."/>
            <person name="Nakamura H."/>
            <person name="Ohtoshi R."/>
            <person name="Tomita M."/>
            <person name="Numata K."/>
            <person name="Arakawa K."/>
        </authorList>
    </citation>
    <scope>NUCLEOTIDE SEQUENCE [LARGE SCALE GENOMIC DNA]</scope>
</reference>
<protein>
    <submittedName>
        <fullName evidence="1">Uncharacterized protein</fullName>
    </submittedName>
</protein>
<comment type="caution">
    <text evidence="1">The sequence shown here is derived from an EMBL/GenBank/DDBJ whole genome shotgun (WGS) entry which is preliminary data.</text>
</comment>
<gene>
    <name evidence="1" type="ORF">EVAR_68341_1</name>
</gene>
<keyword evidence="2" id="KW-1185">Reference proteome</keyword>
<dbReference type="AlphaFoldDB" id="A0A4C1SJF5"/>
<evidence type="ECO:0000313" key="1">
    <source>
        <dbReference type="EMBL" id="GBP02259.1"/>
    </source>
</evidence>
<organism evidence="1 2">
    <name type="scientific">Eumeta variegata</name>
    <name type="common">Bagworm moth</name>
    <name type="synonym">Eumeta japonica</name>
    <dbReference type="NCBI Taxonomy" id="151549"/>
    <lineage>
        <taxon>Eukaryota</taxon>
        <taxon>Metazoa</taxon>
        <taxon>Ecdysozoa</taxon>
        <taxon>Arthropoda</taxon>
        <taxon>Hexapoda</taxon>
        <taxon>Insecta</taxon>
        <taxon>Pterygota</taxon>
        <taxon>Neoptera</taxon>
        <taxon>Endopterygota</taxon>
        <taxon>Lepidoptera</taxon>
        <taxon>Glossata</taxon>
        <taxon>Ditrysia</taxon>
        <taxon>Tineoidea</taxon>
        <taxon>Psychidae</taxon>
        <taxon>Oiketicinae</taxon>
        <taxon>Eumeta</taxon>
    </lineage>
</organism>
<accession>A0A4C1SJF5</accession>
<sequence>MHTQRMQLMSFLALGPPSLPCPAPQGARVPGPGYVMRSKAQLAGLDTRSLSTVERVSRSVARNRPSPPPQLAVALAPRAWGSAHPRERGVMRVSGAGVHYATTRRAHRRHSCLNAPRPALYGEMSLGRSR</sequence>